<dbReference type="STRING" id="37001.A0A1A9WNT1"/>
<evidence type="ECO:0000256" key="2">
    <source>
        <dbReference type="ARBA" id="ARBA00007466"/>
    </source>
</evidence>
<evidence type="ECO:0000256" key="4">
    <source>
        <dbReference type="ARBA" id="ARBA00022552"/>
    </source>
</evidence>
<comment type="subcellular location">
    <subcellularLocation>
        <location evidence="1">Nucleus</location>
        <location evidence="1">Nucleolus</location>
    </subcellularLocation>
</comment>
<evidence type="ECO:0000256" key="1">
    <source>
        <dbReference type="ARBA" id="ARBA00004604"/>
    </source>
</evidence>
<accession>A0A1A9WNT1</accession>
<dbReference type="AlphaFoldDB" id="A0A1A9WNT1"/>
<keyword evidence="5" id="KW-0539">Nucleus</keyword>
<protein>
    <recommendedName>
        <fullName evidence="10">Nucleolar protein 14</fullName>
    </recommendedName>
</protein>
<name>A0A1A9WNT1_9MUSC</name>
<dbReference type="Proteomes" id="UP000091820">
    <property type="component" value="Unassembled WGS sequence"/>
</dbReference>
<dbReference type="PANTHER" id="PTHR23183:SF0">
    <property type="entry name" value="NUCLEOLAR PROTEIN 14"/>
    <property type="match status" value="1"/>
</dbReference>
<organism evidence="8 9">
    <name type="scientific">Glossina brevipalpis</name>
    <dbReference type="NCBI Taxonomy" id="37001"/>
    <lineage>
        <taxon>Eukaryota</taxon>
        <taxon>Metazoa</taxon>
        <taxon>Ecdysozoa</taxon>
        <taxon>Arthropoda</taxon>
        <taxon>Hexapoda</taxon>
        <taxon>Insecta</taxon>
        <taxon>Pterygota</taxon>
        <taxon>Neoptera</taxon>
        <taxon>Endopterygota</taxon>
        <taxon>Diptera</taxon>
        <taxon>Brachycera</taxon>
        <taxon>Muscomorpha</taxon>
        <taxon>Hippoboscoidea</taxon>
        <taxon>Glossinidae</taxon>
        <taxon>Glossina</taxon>
    </lineage>
</organism>
<comment type="function">
    <text evidence="6">Involved in nucleolar processing of pre-18S ribosomal RNA. Has a role in the nuclear export of 40S pre-ribosomal subunit to the cytoplasm.</text>
</comment>
<evidence type="ECO:0000256" key="3">
    <source>
        <dbReference type="ARBA" id="ARBA00022517"/>
    </source>
</evidence>
<evidence type="ECO:0000256" key="5">
    <source>
        <dbReference type="ARBA" id="ARBA00023242"/>
    </source>
</evidence>
<dbReference type="GO" id="GO:0030692">
    <property type="term" value="C:Noc4p-Nop14p complex"/>
    <property type="evidence" value="ECO:0007669"/>
    <property type="project" value="TreeGrafter"/>
</dbReference>
<evidence type="ECO:0008006" key="10">
    <source>
        <dbReference type="Google" id="ProtNLM"/>
    </source>
</evidence>
<sequence length="861" mass="100571">MAKKNKKSLSDAVYAKKSSNKIDNPFATAKTATAKHLNPFEVHINKEKFQILGRICKHDKGLPGISRAKAAKKRKETLGQEYMQKHKTNRFKDRRIGKHLNEDQLSEEVINARFTADRMEKIKQSKQSRFNLNDDEILTHRGRTLVDMEQFRDDRSDEDDDEDNEKLDAEFTETAHFGGGSDVGKDRKTAIDEMIVEQKKRKMEIAKEKDELFNLTEKLDANYKNLVSLIDKTNKNENKEKSTPDDYDKLMREMIFEPRGIVSDRLQSESELIKKEKERLERLEQERLKRMKADGDEEEDEKKKPKHRSADDLDDGYFANGEEDGESILAYNLKGELGTKINGEINSNLEINQKNKKQQEIVSSDEEQNEERLSEYDEDDDDLSDLKASESEEEEETTTSQENNEAIRIINKETIEKTKSLTKTSTELPYIIQMPHDFKEFNNLLLSYKLSDQCIIIERLIKCNHPELESGKSENVIKLFSYILKLLNEKFFDANLEDIRQQFQFLSKMMPYLYDLMHLNPELMSKTLLEIIKGKYAEYKKNPKQYPSLEVLIFFKLVSNLYSTSDFRHPVVTPCYIFIQHILSKAKIRTRQDIAMGLFLVTLSLEYAQLSKRFLPAAFNYLLGIIYLCIPKRPVIIIKILPPFQNHGIFNKLLAIPEDSEAFKNIPEELMTSEDLVTQVINDDFKLRALNQSLKLIQNAIEIVQENIGANYLAIPLLEMLERLPLSSYPNYIKDNYEKTKTALETLATKRLTKLMPPEKKPKALRLLEPRIETVYDDKRHPKLSKDKEERVKLVHKVKRETKSAMRELRRDTQFLQKMRLQQQLQSDNERREKVKRIYAEASLQQGELNALDRAKKKKKF</sequence>
<feature type="region of interest" description="Disordered" evidence="7">
    <location>
        <begin position="286"/>
        <end position="319"/>
    </location>
</feature>
<dbReference type="EnsemblMetazoa" id="GBRI026460-RA">
    <property type="protein sequence ID" value="GBRI026460-PA"/>
    <property type="gene ID" value="GBRI026460"/>
</dbReference>
<evidence type="ECO:0000256" key="7">
    <source>
        <dbReference type="SAM" id="MobiDB-lite"/>
    </source>
</evidence>
<dbReference type="Pfam" id="PF04147">
    <property type="entry name" value="Nop14"/>
    <property type="match status" value="1"/>
</dbReference>
<keyword evidence="4" id="KW-0698">rRNA processing</keyword>
<comment type="similarity">
    <text evidence="2">Belongs to the NOP14 family.</text>
</comment>
<evidence type="ECO:0000313" key="9">
    <source>
        <dbReference type="Proteomes" id="UP000091820"/>
    </source>
</evidence>
<keyword evidence="9" id="KW-1185">Reference proteome</keyword>
<keyword evidence="3" id="KW-0690">Ribosome biogenesis</keyword>
<dbReference type="GO" id="GO:0030490">
    <property type="term" value="P:maturation of SSU-rRNA"/>
    <property type="evidence" value="ECO:0007669"/>
    <property type="project" value="TreeGrafter"/>
</dbReference>
<reference evidence="9" key="1">
    <citation type="submission" date="2014-03" db="EMBL/GenBank/DDBJ databases">
        <authorList>
            <person name="Aksoy S."/>
            <person name="Warren W."/>
            <person name="Wilson R.K."/>
        </authorList>
    </citation>
    <scope>NUCLEOTIDE SEQUENCE [LARGE SCALE GENOMIC DNA]</scope>
    <source>
        <strain evidence="9">IAEA</strain>
    </source>
</reference>
<reference evidence="8" key="2">
    <citation type="submission" date="2020-05" db="UniProtKB">
        <authorList>
            <consortium name="EnsemblMetazoa"/>
        </authorList>
    </citation>
    <scope>IDENTIFICATION</scope>
    <source>
        <strain evidence="8">IAEA</strain>
    </source>
</reference>
<proteinExistence type="inferred from homology"/>
<evidence type="ECO:0000313" key="8">
    <source>
        <dbReference type="EnsemblMetazoa" id="GBRI026460-PA"/>
    </source>
</evidence>
<feature type="region of interest" description="Disordered" evidence="7">
    <location>
        <begin position="355"/>
        <end position="405"/>
    </location>
</feature>
<dbReference type="PANTHER" id="PTHR23183">
    <property type="entry name" value="NOP14"/>
    <property type="match status" value="1"/>
</dbReference>
<dbReference type="GO" id="GO:0032040">
    <property type="term" value="C:small-subunit processome"/>
    <property type="evidence" value="ECO:0007669"/>
    <property type="project" value="InterPro"/>
</dbReference>
<dbReference type="InterPro" id="IPR007276">
    <property type="entry name" value="Nop14"/>
</dbReference>
<evidence type="ECO:0000256" key="6">
    <source>
        <dbReference type="ARBA" id="ARBA00024695"/>
    </source>
</evidence>
<dbReference type="VEuPathDB" id="VectorBase:GBRI026460"/>